<dbReference type="Pfam" id="PF00069">
    <property type="entry name" value="Pkinase"/>
    <property type="match status" value="1"/>
</dbReference>
<proteinExistence type="predicted"/>
<organism evidence="2">
    <name type="scientific">hydrothermal vent metagenome</name>
    <dbReference type="NCBI Taxonomy" id="652676"/>
    <lineage>
        <taxon>unclassified sequences</taxon>
        <taxon>metagenomes</taxon>
        <taxon>ecological metagenomes</taxon>
    </lineage>
</organism>
<name>A0A3B0X0F5_9ZZZZ</name>
<gene>
    <name evidence="2" type="ORF">MNBD_GAMMA11-846</name>
</gene>
<protein>
    <recommendedName>
        <fullName evidence="1">Protein kinase domain-containing protein</fullName>
    </recommendedName>
</protein>
<dbReference type="EMBL" id="UOFG01000009">
    <property type="protein sequence ID" value="VAW58003.1"/>
    <property type="molecule type" value="Genomic_DNA"/>
</dbReference>
<dbReference type="AlphaFoldDB" id="A0A3B0X0F5"/>
<dbReference type="InterPro" id="IPR011009">
    <property type="entry name" value="Kinase-like_dom_sf"/>
</dbReference>
<feature type="domain" description="Protein kinase" evidence="1">
    <location>
        <begin position="91"/>
        <end position="159"/>
    </location>
</feature>
<reference evidence="2" key="1">
    <citation type="submission" date="2018-06" db="EMBL/GenBank/DDBJ databases">
        <authorList>
            <person name="Zhirakovskaya E."/>
        </authorList>
    </citation>
    <scope>NUCLEOTIDE SEQUENCE</scope>
</reference>
<dbReference type="GO" id="GO:0005524">
    <property type="term" value="F:ATP binding"/>
    <property type="evidence" value="ECO:0007669"/>
    <property type="project" value="InterPro"/>
</dbReference>
<dbReference type="Gene3D" id="1.10.510.10">
    <property type="entry name" value="Transferase(Phosphotransferase) domain 1"/>
    <property type="match status" value="1"/>
</dbReference>
<dbReference type="InterPro" id="IPR000719">
    <property type="entry name" value="Prot_kinase_dom"/>
</dbReference>
<dbReference type="GO" id="GO:0004672">
    <property type="term" value="F:protein kinase activity"/>
    <property type="evidence" value="ECO:0007669"/>
    <property type="project" value="InterPro"/>
</dbReference>
<dbReference type="SUPFAM" id="SSF56112">
    <property type="entry name" value="Protein kinase-like (PK-like)"/>
    <property type="match status" value="1"/>
</dbReference>
<accession>A0A3B0X0F5</accession>
<evidence type="ECO:0000259" key="1">
    <source>
        <dbReference type="Pfam" id="PF00069"/>
    </source>
</evidence>
<sequence length="228" mass="26959">MLQNLDFISENELAEWVKSHLQTDEHALSAGYQGKTLLYQENGHKLVIKVALGNFLSRPVNMALLRHEYQAYLKLQGMDTVPVCYGMANGKYLVIEFIEGTTIRHNRPEKNSEFYVKLLAAIQEMHRRGVAHNDLKRKENLLVTHDESPKMIDFGVAVIKKGGFHWFNRYLFNLVSQFDYNAWCRHKYDKQIHELSDEDEKYHNKTFIEVYSKKVKRFYKDRVLNLFR</sequence>
<evidence type="ECO:0000313" key="2">
    <source>
        <dbReference type="EMBL" id="VAW58003.1"/>
    </source>
</evidence>